<evidence type="ECO:0000313" key="2">
    <source>
        <dbReference type="EMBL" id="NQX49807.1"/>
    </source>
</evidence>
<organism evidence="2 3">
    <name type="scientific">Paenibacillus tritici</name>
    <dbReference type="NCBI Taxonomy" id="1873425"/>
    <lineage>
        <taxon>Bacteria</taxon>
        <taxon>Bacillati</taxon>
        <taxon>Bacillota</taxon>
        <taxon>Bacilli</taxon>
        <taxon>Bacillales</taxon>
        <taxon>Paenibacillaceae</taxon>
        <taxon>Paenibacillus</taxon>
    </lineage>
</organism>
<protein>
    <submittedName>
        <fullName evidence="2">Transposase</fullName>
    </submittedName>
</protein>
<dbReference type="InterPro" id="IPR025161">
    <property type="entry name" value="IS402-like_dom"/>
</dbReference>
<evidence type="ECO:0000313" key="3">
    <source>
        <dbReference type="Proteomes" id="UP000711047"/>
    </source>
</evidence>
<gene>
    <name evidence="2" type="ORF">HQN87_31395</name>
</gene>
<comment type="caution">
    <text evidence="2">The sequence shown here is derived from an EMBL/GenBank/DDBJ whole genome shotgun (WGS) entry which is preliminary data.</text>
</comment>
<dbReference type="Proteomes" id="UP000711047">
    <property type="component" value="Unassembled WGS sequence"/>
</dbReference>
<proteinExistence type="predicted"/>
<evidence type="ECO:0000259" key="1">
    <source>
        <dbReference type="Pfam" id="PF13340"/>
    </source>
</evidence>
<reference evidence="2 3" key="1">
    <citation type="submission" date="2020-05" db="EMBL/GenBank/DDBJ databases">
        <title>Paenibacillus glebae, sp. nov., Paenibacillus humi sp. nov., Paenibacillus pedi sp. nov., Paenibacillus terrestris sp. nov. and Paenibacillus terricola sp. nov., isolated from a forest top soil sample.</title>
        <authorList>
            <person name="Qi S."/>
            <person name="Carlier A."/>
            <person name="Cnockaert M."/>
            <person name="Vandamme P."/>
        </authorList>
    </citation>
    <scope>NUCLEOTIDE SEQUENCE [LARGE SCALE GENOMIC DNA]</scope>
    <source>
        <strain evidence="2 3">LMG 29502</strain>
    </source>
</reference>
<feature type="domain" description="Insertion element IS402-like" evidence="1">
    <location>
        <begin position="10"/>
        <end position="49"/>
    </location>
</feature>
<dbReference type="EMBL" id="JABMKX010000032">
    <property type="protein sequence ID" value="NQX49807.1"/>
    <property type="molecule type" value="Genomic_DNA"/>
</dbReference>
<sequence length="50" mass="6059">MRSGRLRKVTGCERIMFNAFLWIDLSGAAWRDLPEERYGPWKTVYSRFYK</sequence>
<dbReference type="Pfam" id="PF13340">
    <property type="entry name" value="DUF4096"/>
    <property type="match status" value="1"/>
</dbReference>
<name>A0ABX2DYX9_9BACL</name>
<keyword evidence="3" id="KW-1185">Reference proteome</keyword>
<accession>A0ABX2DYX9</accession>